<dbReference type="AlphaFoldDB" id="A0A9N8VIP2"/>
<keyword evidence="3" id="KW-1185">Reference proteome</keyword>
<comment type="caution">
    <text evidence="2">The sequence shown here is derived from an EMBL/GenBank/DDBJ whole genome shotgun (WGS) entry which is preliminary data.</text>
</comment>
<dbReference type="Proteomes" id="UP000789342">
    <property type="component" value="Unassembled WGS sequence"/>
</dbReference>
<reference evidence="2" key="1">
    <citation type="submission" date="2021-06" db="EMBL/GenBank/DDBJ databases">
        <authorList>
            <person name="Kallberg Y."/>
            <person name="Tangrot J."/>
            <person name="Rosling A."/>
        </authorList>
    </citation>
    <scope>NUCLEOTIDE SEQUENCE</scope>
    <source>
        <strain evidence="2">CL551</strain>
    </source>
</reference>
<organism evidence="2 3">
    <name type="scientific">Acaulospora morrowiae</name>
    <dbReference type="NCBI Taxonomy" id="94023"/>
    <lineage>
        <taxon>Eukaryota</taxon>
        <taxon>Fungi</taxon>
        <taxon>Fungi incertae sedis</taxon>
        <taxon>Mucoromycota</taxon>
        <taxon>Glomeromycotina</taxon>
        <taxon>Glomeromycetes</taxon>
        <taxon>Diversisporales</taxon>
        <taxon>Acaulosporaceae</taxon>
        <taxon>Acaulospora</taxon>
    </lineage>
</organism>
<dbReference type="OrthoDB" id="76567at2759"/>
<feature type="region of interest" description="Disordered" evidence="1">
    <location>
        <begin position="114"/>
        <end position="136"/>
    </location>
</feature>
<accession>A0A9N8VIP2</accession>
<evidence type="ECO:0000256" key="1">
    <source>
        <dbReference type="SAM" id="MobiDB-lite"/>
    </source>
</evidence>
<name>A0A9N8VIP2_9GLOM</name>
<evidence type="ECO:0000313" key="3">
    <source>
        <dbReference type="Proteomes" id="UP000789342"/>
    </source>
</evidence>
<evidence type="ECO:0000313" key="2">
    <source>
        <dbReference type="EMBL" id="CAG8452404.1"/>
    </source>
</evidence>
<dbReference type="EMBL" id="CAJVPV010000341">
    <property type="protein sequence ID" value="CAG8452404.1"/>
    <property type="molecule type" value="Genomic_DNA"/>
</dbReference>
<protein>
    <submittedName>
        <fullName evidence="2">18285_t:CDS:1</fullName>
    </submittedName>
</protein>
<sequence length="264" mass="30396">MSANFLDILSSDERMPDYIFYRNLWWNKGELNEKIKWEEITLPYVLAKGIDIEEYEKRTEEFNVHGCWEWSNGEVLIYEFPSKPHEVGIGAITEEIMGACRSVKGTPSQIYSFGATGTRDGNRGKEADASFRPKKPAEEPWPNLVVEVAYTETLDHVEEALRYWLSPGRAHDCFNSLWAWHYYVSAGRGTRNTPPLVTEFEFGTQDGTGAQLNIVQSQRIINVPLRCLYHDLKPTVQMPQNLPDPIPLDFFFVQFAITEAFDIY</sequence>
<proteinExistence type="predicted"/>
<feature type="compositionally biased region" description="Basic and acidic residues" evidence="1">
    <location>
        <begin position="120"/>
        <end position="136"/>
    </location>
</feature>
<gene>
    <name evidence="2" type="ORF">AMORRO_LOCUS965</name>
</gene>